<gene>
    <name evidence="2" type="ORF">COV60_00605</name>
</gene>
<feature type="transmembrane region" description="Helical" evidence="1">
    <location>
        <begin position="67"/>
        <end position="90"/>
    </location>
</feature>
<protein>
    <recommendedName>
        <fullName evidence="4">Rod shape-determining protein MreD</fullName>
    </recommendedName>
</protein>
<dbReference type="Proteomes" id="UP000229782">
    <property type="component" value="Unassembled WGS sequence"/>
</dbReference>
<proteinExistence type="predicted"/>
<feature type="transmembrane region" description="Helical" evidence="1">
    <location>
        <begin position="102"/>
        <end position="122"/>
    </location>
</feature>
<dbReference type="AlphaFoldDB" id="A0A2H0N3B5"/>
<evidence type="ECO:0000313" key="2">
    <source>
        <dbReference type="EMBL" id="PIR03397.1"/>
    </source>
</evidence>
<keyword evidence="1" id="KW-0812">Transmembrane</keyword>
<name>A0A2H0N3B5_9BACT</name>
<keyword evidence="1" id="KW-1133">Transmembrane helix</keyword>
<accession>A0A2H0N3B5</accession>
<comment type="caution">
    <text evidence="2">The sequence shown here is derived from an EMBL/GenBank/DDBJ whole genome shotgun (WGS) entry which is preliminary data.</text>
</comment>
<reference evidence="2 3" key="1">
    <citation type="submission" date="2017-09" db="EMBL/GenBank/DDBJ databases">
        <title>Depth-based differentiation of microbial function through sediment-hosted aquifers and enrichment of novel symbionts in the deep terrestrial subsurface.</title>
        <authorList>
            <person name="Probst A.J."/>
            <person name="Ladd B."/>
            <person name="Jarett J.K."/>
            <person name="Geller-Mcgrath D.E."/>
            <person name="Sieber C.M."/>
            <person name="Emerson J.B."/>
            <person name="Anantharaman K."/>
            <person name="Thomas B.C."/>
            <person name="Malmstrom R."/>
            <person name="Stieglmeier M."/>
            <person name="Klingl A."/>
            <person name="Woyke T."/>
            <person name="Ryan C.M."/>
            <person name="Banfield J.F."/>
        </authorList>
    </citation>
    <scope>NUCLEOTIDE SEQUENCE [LARGE SCALE GENOMIC DNA]</scope>
    <source>
        <strain evidence="2">CG11_big_fil_rev_8_21_14_0_20_43_7</strain>
    </source>
</reference>
<sequence length="169" mass="19282">MNLFFSIGKSVLFLLSILLLSLVVGYLLPAPLTSIHIGTLSITMYILIKEKGHIVWYMLFFYFCQELLFPGEIYGTLIFAGTWSALIAYWSHRFILTNRSMYTGLLLGILTITSYRCIAFLYQGVITVFTSNESMIPPISWYVFVLEGAVTEAILFVLLILFLKKKEHA</sequence>
<dbReference type="EMBL" id="PCWM01000012">
    <property type="protein sequence ID" value="PIR03397.1"/>
    <property type="molecule type" value="Genomic_DNA"/>
</dbReference>
<evidence type="ECO:0000256" key="1">
    <source>
        <dbReference type="SAM" id="Phobius"/>
    </source>
</evidence>
<evidence type="ECO:0000313" key="3">
    <source>
        <dbReference type="Proteomes" id="UP000229782"/>
    </source>
</evidence>
<organism evidence="2 3">
    <name type="scientific">Candidatus Magasanikbacteria bacterium CG11_big_fil_rev_8_21_14_0_20_43_7</name>
    <dbReference type="NCBI Taxonomy" id="1974654"/>
    <lineage>
        <taxon>Bacteria</taxon>
        <taxon>Candidatus Magasanikiibacteriota</taxon>
    </lineage>
</organism>
<evidence type="ECO:0008006" key="4">
    <source>
        <dbReference type="Google" id="ProtNLM"/>
    </source>
</evidence>
<keyword evidence="1" id="KW-0472">Membrane</keyword>
<feature type="transmembrane region" description="Helical" evidence="1">
    <location>
        <begin position="142"/>
        <end position="163"/>
    </location>
</feature>